<evidence type="ECO:0000313" key="1">
    <source>
        <dbReference type="EMBL" id="MCP2732646.1"/>
    </source>
</evidence>
<protein>
    <submittedName>
        <fullName evidence="1">Uncharacterized protein</fullName>
    </submittedName>
</protein>
<proteinExistence type="predicted"/>
<dbReference type="EMBL" id="JAMZMM010000713">
    <property type="protein sequence ID" value="MCP2732646.1"/>
    <property type="molecule type" value="Genomic_DNA"/>
</dbReference>
<accession>A0AAE3KRA3</accession>
<comment type="caution">
    <text evidence="1">The sequence shown here is derived from an EMBL/GenBank/DDBJ whole genome shotgun (WGS) entry which is preliminary data.</text>
</comment>
<dbReference type="Proteomes" id="UP001204953">
    <property type="component" value="Unassembled WGS sequence"/>
</dbReference>
<sequence>MLLAGEAIALQRGWAIATDYRNGRAATGNAIAFCIYLFLPNPTHIGASFRSTSRCW</sequence>
<dbReference type="RefSeq" id="WP_254015350.1">
    <property type="nucleotide sequence ID" value="NZ_JAMZMM010000713.1"/>
</dbReference>
<gene>
    <name evidence="1" type="ORF">NJ959_29890</name>
</gene>
<reference evidence="1" key="1">
    <citation type="submission" date="2022-06" db="EMBL/GenBank/DDBJ databases">
        <title>New cyanobacteria of genus Symplocastrum in benthos of Lake Baikal.</title>
        <authorList>
            <person name="Sorokovikova E."/>
            <person name="Tikhonova I."/>
            <person name="Krasnopeev A."/>
            <person name="Evseev P."/>
            <person name="Gladkikh A."/>
            <person name="Belykh O."/>
        </authorList>
    </citation>
    <scope>NUCLEOTIDE SEQUENCE</scope>
    <source>
        <strain evidence="1">BBK-W-15</strain>
    </source>
</reference>
<name>A0AAE3KRA3_9CYAN</name>
<evidence type="ECO:0000313" key="2">
    <source>
        <dbReference type="Proteomes" id="UP001204953"/>
    </source>
</evidence>
<dbReference type="AlphaFoldDB" id="A0AAE3KRA3"/>
<keyword evidence="2" id="KW-1185">Reference proteome</keyword>
<organism evidence="1 2">
    <name type="scientific">Limnofasciculus baicalensis BBK-W-15</name>
    <dbReference type="NCBI Taxonomy" id="2699891"/>
    <lineage>
        <taxon>Bacteria</taxon>
        <taxon>Bacillati</taxon>
        <taxon>Cyanobacteriota</taxon>
        <taxon>Cyanophyceae</taxon>
        <taxon>Coleofasciculales</taxon>
        <taxon>Coleofasciculaceae</taxon>
        <taxon>Limnofasciculus</taxon>
        <taxon>Limnofasciculus baicalensis</taxon>
    </lineage>
</organism>